<comment type="subcellular location">
    <subcellularLocation>
        <location evidence="1">Membrane</location>
        <topology evidence="1">Multi-pass membrane protein</topology>
    </subcellularLocation>
</comment>
<dbReference type="Pfam" id="PF00083">
    <property type="entry name" value="Sugar_tr"/>
    <property type="match status" value="1"/>
</dbReference>
<dbReference type="GO" id="GO:0016020">
    <property type="term" value="C:membrane"/>
    <property type="evidence" value="ECO:0007669"/>
    <property type="project" value="UniProtKB-SubCell"/>
</dbReference>
<dbReference type="InterPro" id="IPR050549">
    <property type="entry name" value="MFS_Trehalose_Transporter"/>
</dbReference>
<keyword evidence="8" id="KW-1185">Reference proteome</keyword>
<sequence>PTIDTMRNTVLTTRGQPVDIGLDSELYVFKDQDFVASAFSAALTAGACLGALIAGPVADQIGRRLALMLNSPLGIMAYLTIGLSSNVYLLIAVASVYISEVAPTRLRGILGACNEMASVLGITAVYAAGLLFRTDG</sequence>
<reference evidence="7 8" key="1">
    <citation type="submission" date="2020-04" db="EMBL/GenBank/DDBJ databases">
        <title>Perkinsus olseni comparative genomics.</title>
        <authorList>
            <person name="Bogema D.R."/>
        </authorList>
    </citation>
    <scope>NUCLEOTIDE SEQUENCE [LARGE SCALE GENOMIC DNA]</scope>
    <source>
        <strain evidence="7 8">ATCC PRA-207</strain>
    </source>
</reference>
<dbReference type="EMBL" id="JABANO010038310">
    <property type="protein sequence ID" value="KAF4698761.1"/>
    <property type="molecule type" value="Genomic_DNA"/>
</dbReference>
<name>A0A7J6PT43_PEROL</name>
<dbReference type="GO" id="GO:0022857">
    <property type="term" value="F:transmembrane transporter activity"/>
    <property type="evidence" value="ECO:0007669"/>
    <property type="project" value="InterPro"/>
</dbReference>
<evidence type="ECO:0000256" key="3">
    <source>
        <dbReference type="ARBA" id="ARBA00022989"/>
    </source>
</evidence>
<dbReference type="InterPro" id="IPR036259">
    <property type="entry name" value="MFS_trans_sf"/>
</dbReference>
<dbReference type="Proteomes" id="UP000553632">
    <property type="component" value="Unassembled WGS sequence"/>
</dbReference>
<dbReference type="InterPro" id="IPR005829">
    <property type="entry name" value="Sugar_transporter_CS"/>
</dbReference>
<dbReference type="AlphaFoldDB" id="A0A7J6PT43"/>
<dbReference type="PROSITE" id="PS50850">
    <property type="entry name" value="MFS"/>
    <property type="match status" value="1"/>
</dbReference>
<proteinExistence type="predicted"/>
<feature type="non-terminal residue" evidence="7">
    <location>
        <position position="136"/>
    </location>
</feature>
<organism evidence="7 8">
    <name type="scientific">Perkinsus olseni</name>
    <name type="common">Perkinsus atlanticus</name>
    <dbReference type="NCBI Taxonomy" id="32597"/>
    <lineage>
        <taxon>Eukaryota</taxon>
        <taxon>Sar</taxon>
        <taxon>Alveolata</taxon>
        <taxon>Perkinsozoa</taxon>
        <taxon>Perkinsea</taxon>
        <taxon>Perkinsida</taxon>
        <taxon>Perkinsidae</taxon>
        <taxon>Perkinsus</taxon>
    </lineage>
</organism>
<dbReference type="InterPro" id="IPR020846">
    <property type="entry name" value="MFS_dom"/>
</dbReference>
<dbReference type="InterPro" id="IPR005828">
    <property type="entry name" value="MFS_sugar_transport-like"/>
</dbReference>
<feature type="domain" description="Major facilitator superfamily (MFS) profile" evidence="6">
    <location>
        <begin position="1"/>
        <end position="136"/>
    </location>
</feature>
<keyword evidence="2 5" id="KW-0812">Transmembrane</keyword>
<evidence type="ECO:0000256" key="5">
    <source>
        <dbReference type="SAM" id="Phobius"/>
    </source>
</evidence>
<evidence type="ECO:0000256" key="4">
    <source>
        <dbReference type="ARBA" id="ARBA00023136"/>
    </source>
</evidence>
<gene>
    <name evidence="7" type="ORF">FOZ63_023925</name>
</gene>
<accession>A0A7J6PT43</accession>
<feature type="non-terminal residue" evidence="7">
    <location>
        <position position="1"/>
    </location>
</feature>
<feature type="transmembrane region" description="Helical" evidence="5">
    <location>
        <begin position="109"/>
        <end position="132"/>
    </location>
</feature>
<dbReference type="PANTHER" id="PTHR48021:SF1">
    <property type="entry name" value="GH07001P-RELATED"/>
    <property type="match status" value="1"/>
</dbReference>
<comment type="caution">
    <text evidence="7">The sequence shown here is derived from an EMBL/GenBank/DDBJ whole genome shotgun (WGS) entry which is preliminary data.</text>
</comment>
<evidence type="ECO:0000256" key="2">
    <source>
        <dbReference type="ARBA" id="ARBA00022692"/>
    </source>
</evidence>
<evidence type="ECO:0000256" key="1">
    <source>
        <dbReference type="ARBA" id="ARBA00004141"/>
    </source>
</evidence>
<dbReference type="Gene3D" id="1.20.1250.20">
    <property type="entry name" value="MFS general substrate transporter like domains"/>
    <property type="match status" value="1"/>
</dbReference>
<feature type="transmembrane region" description="Helical" evidence="5">
    <location>
        <begin position="34"/>
        <end position="54"/>
    </location>
</feature>
<evidence type="ECO:0000313" key="7">
    <source>
        <dbReference type="EMBL" id="KAF4698761.1"/>
    </source>
</evidence>
<feature type="transmembrane region" description="Helical" evidence="5">
    <location>
        <begin position="75"/>
        <end position="97"/>
    </location>
</feature>
<dbReference type="PROSITE" id="PS00216">
    <property type="entry name" value="SUGAR_TRANSPORT_1"/>
    <property type="match status" value="1"/>
</dbReference>
<keyword evidence="4 5" id="KW-0472">Membrane</keyword>
<dbReference type="PANTHER" id="PTHR48021">
    <property type="match status" value="1"/>
</dbReference>
<dbReference type="SUPFAM" id="SSF103473">
    <property type="entry name" value="MFS general substrate transporter"/>
    <property type="match status" value="1"/>
</dbReference>
<keyword evidence="3 5" id="KW-1133">Transmembrane helix</keyword>
<evidence type="ECO:0000259" key="6">
    <source>
        <dbReference type="PROSITE" id="PS50850"/>
    </source>
</evidence>
<evidence type="ECO:0000313" key="8">
    <source>
        <dbReference type="Proteomes" id="UP000553632"/>
    </source>
</evidence>
<protein>
    <recommendedName>
        <fullName evidence="6">Major facilitator superfamily (MFS) profile domain-containing protein</fullName>
    </recommendedName>
</protein>